<feature type="domain" description="HTH cro/C1-type" evidence="1">
    <location>
        <begin position="18"/>
        <end position="64"/>
    </location>
</feature>
<keyword evidence="3" id="KW-1185">Reference proteome</keyword>
<comment type="caution">
    <text evidence="2">The sequence shown here is derived from an EMBL/GenBank/DDBJ whole genome shotgun (WGS) entry which is preliminary data.</text>
</comment>
<sequence length="68" mass="7632">MKIVAKSEVFARTRIVSGMSQRELARQAGISHSYISLLERSMKSVGPATAKRISDVLQRPVEDLFDIR</sequence>
<dbReference type="Proteomes" id="UP000031967">
    <property type="component" value="Unassembled WGS sequence"/>
</dbReference>
<dbReference type="CDD" id="cd00093">
    <property type="entry name" value="HTH_XRE"/>
    <property type="match status" value="1"/>
</dbReference>
<evidence type="ECO:0000259" key="1">
    <source>
        <dbReference type="PROSITE" id="PS50943"/>
    </source>
</evidence>
<accession>A0ABR5AB49</accession>
<evidence type="ECO:0000313" key="3">
    <source>
        <dbReference type="Proteomes" id="UP000031967"/>
    </source>
</evidence>
<evidence type="ECO:0000313" key="2">
    <source>
        <dbReference type="EMBL" id="KIL38248.1"/>
    </source>
</evidence>
<protein>
    <submittedName>
        <fullName evidence="2">Rha family transcriptional regulator</fullName>
    </submittedName>
</protein>
<gene>
    <name evidence="2" type="ORF">SD70_27615</name>
</gene>
<dbReference type="Gene3D" id="1.10.260.40">
    <property type="entry name" value="lambda repressor-like DNA-binding domains"/>
    <property type="match status" value="1"/>
</dbReference>
<proteinExistence type="predicted"/>
<dbReference type="PROSITE" id="PS50943">
    <property type="entry name" value="HTH_CROC1"/>
    <property type="match status" value="1"/>
</dbReference>
<dbReference type="EMBL" id="JXAK01000069">
    <property type="protein sequence ID" value="KIL38248.1"/>
    <property type="molecule type" value="Genomic_DNA"/>
</dbReference>
<dbReference type="Pfam" id="PF01381">
    <property type="entry name" value="HTH_3"/>
    <property type="match status" value="1"/>
</dbReference>
<dbReference type="SUPFAM" id="SSF47413">
    <property type="entry name" value="lambda repressor-like DNA-binding domains"/>
    <property type="match status" value="1"/>
</dbReference>
<dbReference type="InterPro" id="IPR010982">
    <property type="entry name" value="Lambda_DNA-bd_dom_sf"/>
</dbReference>
<name>A0ABR5AB49_9BACL</name>
<reference evidence="2 3" key="1">
    <citation type="submission" date="2014-12" db="EMBL/GenBank/DDBJ databases">
        <title>Draft genome sequence of Paenibacillus kamchatkensis strain B-2647.</title>
        <authorList>
            <person name="Karlyshev A.V."/>
            <person name="Kudryashova E.B."/>
        </authorList>
    </citation>
    <scope>NUCLEOTIDE SEQUENCE [LARGE SCALE GENOMIC DNA]</scope>
    <source>
        <strain evidence="2 3">VKM B-2647</strain>
    </source>
</reference>
<organism evidence="2 3">
    <name type="scientific">Gordoniibacillus kamchatkensis</name>
    <dbReference type="NCBI Taxonomy" id="1590651"/>
    <lineage>
        <taxon>Bacteria</taxon>
        <taxon>Bacillati</taxon>
        <taxon>Bacillota</taxon>
        <taxon>Bacilli</taxon>
        <taxon>Bacillales</taxon>
        <taxon>Paenibacillaceae</taxon>
        <taxon>Gordoniibacillus</taxon>
    </lineage>
</organism>
<dbReference type="SMART" id="SM00530">
    <property type="entry name" value="HTH_XRE"/>
    <property type="match status" value="1"/>
</dbReference>
<dbReference type="RefSeq" id="WP_041051589.1">
    <property type="nucleotide sequence ID" value="NZ_JXAK01000069.1"/>
</dbReference>
<dbReference type="InterPro" id="IPR001387">
    <property type="entry name" value="Cro/C1-type_HTH"/>
</dbReference>